<gene>
    <name evidence="2" type="ORF">PV328_012436</name>
</gene>
<dbReference type="EMBL" id="JAQQBS010002735">
    <property type="protein sequence ID" value="KAK0156689.1"/>
    <property type="molecule type" value="Genomic_DNA"/>
</dbReference>
<reference evidence="2" key="2">
    <citation type="submission" date="2023-03" db="EMBL/GenBank/DDBJ databases">
        <authorList>
            <person name="Inwood S.N."/>
            <person name="Skelly J.G."/>
            <person name="Guhlin J."/>
            <person name="Harrop T.W.R."/>
            <person name="Goldson S.G."/>
            <person name="Dearden P.K."/>
        </authorList>
    </citation>
    <scope>NUCLEOTIDE SEQUENCE</scope>
    <source>
        <strain evidence="2">Irish</strain>
        <tissue evidence="2">Whole body</tissue>
    </source>
</reference>
<sequence length="306" mass="35255">MTDRDNTFGQPSAGADNDNDQIIWIHPSTPIANVPKLVLAQIHEILGLQEEVSCRKKILKTLLTNFEIDVESDATPNEKITEEFERIKDYQKTIDDLIAKYEILFEKLEAQCAVSNALHNKIPTQNNSCQQVPVPAPRTLIPISQTKTTMHEANHPQSIGNLHDSHSLNFDDHPRTTKNDTNENYARLHTQMPSLVESGLRENLNVNLDLLAATNNKKISNTINDKRNLSKIIQIMKRKKRSLNSKKFTYYRKQKEIKQKRPGQTKRNASKFLHKFVIPNNQSFRRKKWKYSTLDGARDSRNFDSQ</sequence>
<comment type="caution">
    <text evidence="2">The sequence shown here is derived from an EMBL/GenBank/DDBJ whole genome shotgun (WGS) entry which is preliminary data.</text>
</comment>
<proteinExistence type="predicted"/>
<feature type="coiled-coil region" evidence="1">
    <location>
        <begin position="80"/>
        <end position="107"/>
    </location>
</feature>
<protein>
    <submittedName>
        <fullName evidence="2">Uncharacterized protein</fullName>
    </submittedName>
</protein>
<evidence type="ECO:0000256" key="1">
    <source>
        <dbReference type="SAM" id="Coils"/>
    </source>
</evidence>
<accession>A0AA39ETM4</accession>
<evidence type="ECO:0000313" key="3">
    <source>
        <dbReference type="Proteomes" id="UP001168990"/>
    </source>
</evidence>
<keyword evidence="1" id="KW-0175">Coiled coil</keyword>
<evidence type="ECO:0000313" key="2">
    <source>
        <dbReference type="EMBL" id="KAK0156689.1"/>
    </source>
</evidence>
<keyword evidence="3" id="KW-1185">Reference proteome</keyword>
<dbReference type="AlphaFoldDB" id="A0AA39ETM4"/>
<feature type="non-terminal residue" evidence="2">
    <location>
        <position position="306"/>
    </location>
</feature>
<dbReference type="Proteomes" id="UP001168990">
    <property type="component" value="Unassembled WGS sequence"/>
</dbReference>
<reference evidence="2" key="1">
    <citation type="journal article" date="2023" name="bioRxiv">
        <title>Scaffold-level genome assemblies of two parasitoid biocontrol wasps reveal the parthenogenesis mechanism and an associated novel virus.</title>
        <authorList>
            <person name="Inwood S."/>
            <person name="Skelly J."/>
            <person name="Guhlin J."/>
            <person name="Harrop T."/>
            <person name="Goldson S."/>
            <person name="Dearden P."/>
        </authorList>
    </citation>
    <scope>NUCLEOTIDE SEQUENCE</scope>
    <source>
        <strain evidence="2">Irish</strain>
        <tissue evidence="2">Whole body</tissue>
    </source>
</reference>
<name>A0AA39ETM4_9HYME</name>
<organism evidence="2 3">
    <name type="scientific">Microctonus aethiopoides</name>
    <dbReference type="NCBI Taxonomy" id="144406"/>
    <lineage>
        <taxon>Eukaryota</taxon>
        <taxon>Metazoa</taxon>
        <taxon>Ecdysozoa</taxon>
        <taxon>Arthropoda</taxon>
        <taxon>Hexapoda</taxon>
        <taxon>Insecta</taxon>
        <taxon>Pterygota</taxon>
        <taxon>Neoptera</taxon>
        <taxon>Endopterygota</taxon>
        <taxon>Hymenoptera</taxon>
        <taxon>Apocrita</taxon>
        <taxon>Ichneumonoidea</taxon>
        <taxon>Braconidae</taxon>
        <taxon>Euphorinae</taxon>
        <taxon>Microctonus</taxon>
    </lineage>
</organism>